<dbReference type="AlphaFoldDB" id="A0A0B7GX49"/>
<evidence type="ECO:0000256" key="3">
    <source>
        <dbReference type="HAMAP-Rule" id="MF_01820"/>
    </source>
</evidence>
<keyword evidence="3 8" id="KW-0378">Hydrolase</keyword>
<feature type="domain" description="EngC GTPase" evidence="6">
    <location>
        <begin position="93"/>
        <end position="248"/>
    </location>
</feature>
<dbReference type="Pfam" id="PF03193">
    <property type="entry name" value="RsgA_GTPase"/>
    <property type="match status" value="1"/>
</dbReference>
<feature type="domain" description="CP-type G" evidence="7">
    <location>
        <begin position="81"/>
        <end position="250"/>
    </location>
</feature>
<feature type="binding site" evidence="3">
    <location>
        <position position="288"/>
    </location>
    <ligand>
        <name>Zn(2+)</name>
        <dbReference type="ChEBI" id="CHEBI:29105"/>
    </ligand>
</feature>
<dbReference type="GO" id="GO:0005737">
    <property type="term" value="C:cytoplasm"/>
    <property type="evidence" value="ECO:0007669"/>
    <property type="project" value="UniProtKB-SubCell"/>
</dbReference>
<dbReference type="GO" id="GO:0019843">
    <property type="term" value="F:rRNA binding"/>
    <property type="evidence" value="ECO:0007669"/>
    <property type="project" value="UniProtKB-KW"/>
</dbReference>
<feature type="binding site" evidence="3">
    <location>
        <begin position="133"/>
        <end position="136"/>
    </location>
    <ligand>
        <name>GTP</name>
        <dbReference type="ChEBI" id="CHEBI:37565"/>
    </ligand>
</feature>
<dbReference type="SUPFAM" id="SSF52540">
    <property type="entry name" value="P-loop containing nucleoside triphosphate hydrolases"/>
    <property type="match status" value="1"/>
</dbReference>
<feature type="binding site" evidence="3">
    <location>
        <position position="280"/>
    </location>
    <ligand>
        <name>Zn(2+)</name>
        <dbReference type="ChEBI" id="CHEBI:29105"/>
    </ligand>
</feature>
<reference evidence="9 11" key="3">
    <citation type="submission" date="2019-08" db="EMBL/GenBank/DDBJ databases">
        <authorList>
            <person name="Kuhnert P."/>
        </authorList>
    </citation>
    <scope>NUCLEOTIDE SEQUENCE [LARGE SCALE GENOMIC DNA]</scope>
    <source>
        <strain evidence="9 11">B36.5</strain>
    </source>
</reference>
<dbReference type="PANTHER" id="PTHR32120:SF11">
    <property type="entry name" value="SMALL RIBOSOMAL SUBUNIT BIOGENESIS GTPASE RSGA 1, MITOCHONDRIAL-RELATED"/>
    <property type="match status" value="1"/>
</dbReference>
<keyword evidence="3" id="KW-0694">RNA-binding</keyword>
<dbReference type="Gene3D" id="1.10.40.50">
    <property type="entry name" value="Probable gtpase engc, domain 3"/>
    <property type="match status" value="1"/>
</dbReference>
<keyword evidence="2 3" id="KW-0342">GTP-binding</keyword>
<dbReference type="EC" id="3.6.1.-" evidence="3"/>
<evidence type="ECO:0000313" key="9">
    <source>
        <dbReference type="EMBL" id="QEJ97771.1"/>
    </source>
</evidence>
<proteinExistence type="inferred from homology"/>
<dbReference type="NCBIfam" id="TIGR00157">
    <property type="entry name" value="ribosome small subunit-dependent GTPase A"/>
    <property type="match status" value="1"/>
</dbReference>
<feature type="binding site" evidence="3">
    <location>
        <begin position="184"/>
        <end position="192"/>
    </location>
    <ligand>
        <name>GTP</name>
        <dbReference type="ChEBI" id="CHEBI:37565"/>
    </ligand>
</feature>
<accession>A0A0B7GX49</accession>
<dbReference type="EMBL" id="CP042817">
    <property type="protein sequence ID" value="QEJ97771.1"/>
    <property type="molecule type" value="Genomic_DNA"/>
</dbReference>
<keyword evidence="3" id="KW-0479">Metal-binding</keyword>
<dbReference type="PROSITE" id="PS50832">
    <property type="entry name" value="S1_IF1_TYPE"/>
    <property type="match status" value="1"/>
</dbReference>
<dbReference type="Gene3D" id="3.40.50.300">
    <property type="entry name" value="P-loop containing nucleotide triphosphate hydrolases"/>
    <property type="match status" value="1"/>
</dbReference>
<dbReference type="InterPro" id="IPR006196">
    <property type="entry name" value="RNA-binding_domain_S1_IF1"/>
</dbReference>
<keyword evidence="3" id="KW-0699">rRNA-binding</keyword>
<keyword evidence="4" id="KW-0648">Protein biosynthesis</keyword>
<dbReference type="OrthoDB" id="9809485at2"/>
<comment type="subunit">
    <text evidence="3">Monomer. Associates with 30S ribosomal subunit, binds 16S rRNA.</text>
</comment>
<comment type="function">
    <text evidence="3">One of several proteins that assist in the late maturation steps of the functional core of the 30S ribosomal subunit. Helps release RbfA from mature subunits. May play a role in the assembly of ribosomal proteins into the subunit. Circularly permuted GTPase that catalyzes slow GTP hydrolysis, GTPase activity is stimulated by the 30S ribosomal subunit.</text>
</comment>
<evidence type="ECO:0000259" key="5">
    <source>
        <dbReference type="PROSITE" id="PS50832"/>
    </source>
</evidence>
<name>A0A0B7GX49_TREPH</name>
<dbReference type="Gene3D" id="2.40.50.140">
    <property type="entry name" value="Nucleic acid-binding proteins"/>
    <property type="match status" value="1"/>
</dbReference>
<dbReference type="InterPro" id="IPR010914">
    <property type="entry name" value="RsgA_GTPase_dom"/>
</dbReference>
<dbReference type="InterPro" id="IPR004881">
    <property type="entry name" value="Ribosome_biogen_GTPase_RsgA"/>
</dbReference>
<keyword evidence="3" id="KW-0963">Cytoplasm</keyword>
<evidence type="ECO:0000313" key="11">
    <source>
        <dbReference type="Proteomes" id="UP000323594"/>
    </source>
</evidence>
<comment type="similarity">
    <text evidence="3">Belongs to the TRAFAC class YlqF/YawG GTPase family. RsgA subfamily.</text>
</comment>
<dbReference type="HAMAP" id="MF_01820">
    <property type="entry name" value="GTPase_RsgA"/>
    <property type="match status" value="1"/>
</dbReference>
<dbReference type="PROSITE" id="PS50936">
    <property type="entry name" value="ENGC_GTPASE"/>
    <property type="match status" value="1"/>
</dbReference>
<dbReference type="InterPro" id="IPR012340">
    <property type="entry name" value="NA-bd_OB-fold"/>
</dbReference>
<reference evidence="8" key="2">
    <citation type="submission" date="2015-01" db="EMBL/GenBank/DDBJ databases">
        <authorList>
            <person name="Xiang T."/>
            <person name="Song Y."/>
            <person name="Huang L."/>
            <person name="Wang B."/>
            <person name="Wu P."/>
        </authorList>
    </citation>
    <scope>NUCLEOTIDE SEQUENCE [LARGE SCALE GENOMIC DNA]</scope>
    <source>
        <strain evidence="8">V1</strain>
    </source>
</reference>
<evidence type="ECO:0000256" key="2">
    <source>
        <dbReference type="ARBA" id="ARBA00023134"/>
    </source>
</evidence>
<protein>
    <recommendedName>
        <fullName evidence="3">Small ribosomal subunit biogenesis GTPase RsgA</fullName>
        <ecNumber evidence="3">3.6.1.-</ecNumber>
    </recommendedName>
</protein>
<dbReference type="InterPro" id="IPR027417">
    <property type="entry name" value="P-loop_NTPase"/>
</dbReference>
<dbReference type="Proteomes" id="UP000042527">
    <property type="component" value="Unassembled WGS sequence"/>
</dbReference>
<sequence>MGGGSLIRGKVLCGANNFFDVSCEDGTVRYCSIRGKKLEDPVGYYNPLAPGDFVLVDEDTHDKEKGQIVSLEKRKNHFVRWNQKTDKPQILACNIDLLVCVTSPANPPFRPRFIDRVLVQAEAEQIPVLIVINKTDLDTTDEVRLRINDWERIGYETLKLSALNNTGVERFAKRIEGLTVAIIGQSGVGKSTLLNSLDPTLNLRTAEISSKYDRGIHTTTQGILLKATHRFRDGTESKTEVIDTPGIRHFAIWGMKPDELALYFPEMQKLLGTCTFGLSCSHTHEEGCAILHALENGGIHPDRYESWRLISEELEALTAEDYS</sequence>
<dbReference type="Proteomes" id="UP000323594">
    <property type="component" value="Chromosome"/>
</dbReference>
<evidence type="ECO:0000313" key="8">
    <source>
        <dbReference type="EMBL" id="CEM63093.1"/>
    </source>
</evidence>
<comment type="subcellular location">
    <subcellularLocation>
        <location evidence="3">Cytoplasm</location>
    </subcellularLocation>
</comment>
<dbReference type="GO" id="GO:0003924">
    <property type="term" value="F:GTPase activity"/>
    <property type="evidence" value="ECO:0007669"/>
    <property type="project" value="UniProtKB-UniRule"/>
</dbReference>
<dbReference type="PANTHER" id="PTHR32120">
    <property type="entry name" value="SMALL RIBOSOMAL SUBUNIT BIOGENESIS GTPASE RSGA"/>
    <property type="match status" value="1"/>
</dbReference>
<dbReference type="PROSITE" id="PS51721">
    <property type="entry name" value="G_CP"/>
    <property type="match status" value="1"/>
</dbReference>
<dbReference type="CDD" id="cd01854">
    <property type="entry name" value="YjeQ_EngC"/>
    <property type="match status" value="1"/>
</dbReference>
<keyword evidence="1 3" id="KW-0547">Nucleotide-binding</keyword>
<keyword evidence="3" id="KW-0862">Zinc</keyword>
<keyword evidence="10" id="KW-1185">Reference proteome</keyword>
<dbReference type="GO" id="GO:0046872">
    <property type="term" value="F:metal ion binding"/>
    <property type="evidence" value="ECO:0007669"/>
    <property type="project" value="UniProtKB-KW"/>
</dbReference>
<dbReference type="GO" id="GO:0003743">
    <property type="term" value="F:translation initiation factor activity"/>
    <property type="evidence" value="ECO:0007669"/>
    <property type="project" value="UniProtKB-UniRule"/>
</dbReference>
<feature type="domain" description="S1-like" evidence="5">
    <location>
        <begin position="16"/>
        <end position="73"/>
    </location>
</feature>
<dbReference type="GO" id="GO:0042274">
    <property type="term" value="P:ribosomal small subunit biogenesis"/>
    <property type="evidence" value="ECO:0007669"/>
    <property type="project" value="UniProtKB-UniRule"/>
</dbReference>
<keyword evidence="3" id="KW-0690">Ribosome biogenesis</keyword>
<evidence type="ECO:0000256" key="4">
    <source>
        <dbReference type="PROSITE-ProRule" id="PRU00181"/>
    </source>
</evidence>
<feature type="binding site" evidence="3">
    <location>
        <position position="282"/>
    </location>
    <ligand>
        <name>Zn(2+)</name>
        <dbReference type="ChEBI" id="CHEBI:29105"/>
    </ligand>
</feature>
<organism evidence="8 10">
    <name type="scientific">Treponema phagedenis</name>
    <dbReference type="NCBI Taxonomy" id="162"/>
    <lineage>
        <taxon>Bacteria</taxon>
        <taxon>Pseudomonadati</taxon>
        <taxon>Spirochaetota</taxon>
        <taxon>Spirochaetia</taxon>
        <taxon>Spirochaetales</taxon>
        <taxon>Treponemataceae</taxon>
        <taxon>Treponema</taxon>
    </lineage>
</organism>
<gene>
    <name evidence="3 8" type="primary">rsgA</name>
    <name evidence="9" type="ORF">FUT82_07015</name>
    <name evidence="8" type="ORF">TPHV1_60081</name>
</gene>
<dbReference type="SUPFAM" id="SSF50249">
    <property type="entry name" value="Nucleic acid-binding proteins"/>
    <property type="match status" value="1"/>
</dbReference>
<evidence type="ECO:0000313" key="10">
    <source>
        <dbReference type="Proteomes" id="UP000042527"/>
    </source>
</evidence>
<dbReference type="InterPro" id="IPR030378">
    <property type="entry name" value="G_CP_dom"/>
</dbReference>
<dbReference type="EMBL" id="CDNC01000048">
    <property type="protein sequence ID" value="CEM63093.1"/>
    <property type="molecule type" value="Genomic_DNA"/>
</dbReference>
<feature type="binding site" evidence="3">
    <location>
        <position position="274"/>
    </location>
    <ligand>
        <name>Zn(2+)</name>
        <dbReference type="ChEBI" id="CHEBI:29105"/>
    </ligand>
</feature>
<evidence type="ECO:0000259" key="7">
    <source>
        <dbReference type="PROSITE" id="PS51721"/>
    </source>
</evidence>
<keyword evidence="4" id="KW-0396">Initiation factor</keyword>
<reference evidence="10" key="1">
    <citation type="submission" date="2015-01" db="EMBL/GenBank/DDBJ databases">
        <authorList>
            <person name="Manzoor Shahid"/>
            <person name="Zubair Saima"/>
        </authorList>
    </citation>
    <scope>NUCLEOTIDE SEQUENCE [LARGE SCALE GENOMIC DNA]</scope>
    <source>
        <strain evidence="10">V1</strain>
    </source>
</reference>
<evidence type="ECO:0000256" key="1">
    <source>
        <dbReference type="ARBA" id="ARBA00022741"/>
    </source>
</evidence>
<dbReference type="GO" id="GO:0005525">
    <property type="term" value="F:GTP binding"/>
    <property type="evidence" value="ECO:0007669"/>
    <property type="project" value="UniProtKB-UniRule"/>
</dbReference>
<evidence type="ECO:0000259" key="6">
    <source>
        <dbReference type="PROSITE" id="PS50936"/>
    </source>
</evidence>
<comment type="cofactor">
    <cofactor evidence="3">
        <name>Zn(2+)</name>
        <dbReference type="ChEBI" id="CHEBI:29105"/>
    </cofactor>
    <text evidence="3">Binds 1 zinc ion per subunit.</text>
</comment>